<comment type="caution">
    <text evidence="2">The sequence shown here is derived from an EMBL/GenBank/DDBJ whole genome shotgun (WGS) entry which is preliminary data.</text>
</comment>
<sequence>MQNLPRHSTMPLLSSPHQTDTSMPSLPMSDIHPRKETSRFWTTQLFPRRLFDNRKSRKESHRSWADRLSPRRIFGDSKADAAIIVRRYSLLKSGTIVPEPNSPRTARHRLSRTNIGPAVPLVTNPLEISASAMWVQAVELALRRTTPPTEERALTGDEARNDGAKFFRRRVLVQDADLEFYLPLPPSVDLLTPREDRVTCDDTDIQVVF</sequence>
<dbReference type="AlphaFoldDB" id="A0A8J4BS74"/>
<dbReference type="EMBL" id="BNCO01000092">
    <property type="protein sequence ID" value="GIL66992.1"/>
    <property type="molecule type" value="Genomic_DNA"/>
</dbReference>
<evidence type="ECO:0000313" key="3">
    <source>
        <dbReference type="Proteomes" id="UP000747399"/>
    </source>
</evidence>
<reference evidence="2" key="1">
    <citation type="journal article" date="2021" name="Proc. Natl. Acad. Sci. U.S.A.">
        <title>Three genomes in the algal genus Volvox reveal the fate of a haploid sex-determining region after a transition to homothallism.</title>
        <authorList>
            <person name="Yamamoto K."/>
            <person name="Hamaji T."/>
            <person name="Kawai-Toyooka H."/>
            <person name="Matsuzaki R."/>
            <person name="Takahashi F."/>
            <person name="Nishimura Y."/>
            <person name="Kawachi M."/>
            <person name="Noguchi H."/>
            <person name="Minakuchi Y."/>
            <person name="Umen J.G."/>
            <person name="Toyoda A."/>
            <person name="Nozaki H."/>
        </authorList>
    </citation>
    <scope>NUCLEOTIDE SEQUENCE</scope>
    <source>
        <strain evidence="2">NIES-3780</strain>
    </source>
</reference>
<feature type="region of interest" description="Disordered" evidence="1">
    <location>
        <begin position="1"/>
        <end position="31"/>
    </location>
</feature>
<evidence type="ECO:0000256" key="1">
    <source>
        <dbReference type="SAM" id="MobiDB-lite"/>
    </source>
</evidence>
<organism evidence="2 3">
    <name type="scientific">Volvox africanus</name>
    <dbReference type="NCBI Taxonomy" id="51714"/>
    <lineage>
        <taxon>Eukaryota</taxon>
        <taxon>Viridiplantae</taxon>
        <taxon>Chlorophyta</taxon>
        <taxon>core chlorophytes</taxon>
        <taxon>Chlorophyceae</taxon>
        <taxon>CS clade</taxon>
        <taxon>Chlamydomonadales</taxon>
        <taxon>Volvocaceae</taxon>
        <taxon>Volvox</taxon>
    </lineage>
</organism>
<feature type="compositionally biased region" description="Polar residues" evidence="1">
    <location>
        <begin position="1"/>
        <end position="24"/>
    </location>
</feature>
<name>A0A8J4BS74_9CHLO</name>
<keyword evidence="3" id="KW-1185">Reference proteome</keyword>
<proteinExistence type="predicted"/>
<evidence type="ECO:0000313" key="2">
    <source>
        <dbReference type="EMBL" id="GIL66992.1"/>
    </source>
</evidence>
<dbReference type="Proteomes" id="UP000747399">
    <property type="component" value="Unassembled WGS sequence"/>
</dbReference>
<protein>
    <submittedName>
        <fullName evidence="2">Uncharacterized protein</fullName>
    </submittedName>
</protein>
<gene>
    <name evidence="2" type="ORF">Vafri_20391</name>
</gene>
<accession>A0A8J4BS74</accession>